<feature type="transmembrane region" description="Helical" evidence="9">
    <location>
        <begin position="234"/>
        <end position="255"/>
    </location>
</feature>
<comment type="subcellular location">
    <subcellularLocation>
        <location evidence="1">Membrane</location>
        <topology evidence="1">Multi-pass membrane protein</topology>
    </subcellularLocation>
</comment>
<evidence type="ECO:0000256" key="7">
    <source>
        <dbReference type="ARBA" id="ARBA00023136"/>
    </source>
</evidence>
<feature type="compositionally biased region" description="Basic residues" evidence="8">
    <location>
        <begin position="442"/>
        <end position="458"/>
    </location>
</feature>
<feature type="compositionally biased region" description="Polar residues" evidence="8">
    <location>
        <begin position="366"/>
        <end position="375"/>
    </location>
</feature>
<gene>
    <name evidence="10" type="ORF">OC842_003664</name>
</gene>
<keyword evidence="7 9" id="KW-0472">Membrane</keyword>
<accession>A0AAN6GCE6</accession>
<feature type="compositionally biased region" description="Low complexity" evidence="8">
    <location>
        <begin position="460"/>
        <end position="469"/>
    </location>
</feature>
<comment type="similarity">
    <text evidence="2">Belongs to the MIP/aquaporin (TC 1.A.8) family.</text>
</comment>
<keyword evidence="11" id="KW-1185">Reference proteome</keyword>
<keyword evidence="6 9" id="KW-1133">Transmembrane helix</keyword>
<dbReference type="Proteomes" id="UP001176521">
    <property type="component" value="Unassembled WGS sequence"/>
</dbReference>
<feature type="transmembrane region" description="Helical" evidence="9">
    <location>
        <begin position="55"/>
        <end position="72"/>
    </location>
</feature>
<dbReference type="GO" id="GO:0005886">
    <property type="term" value="C:plasma membrane"/>
    <property type="evidence" value="ECO:0007669"/>
    <property type="project" value="TreeGrafter"/>
</dbReference>
<keyword evidence="5" id="KW-0677">Repeat</keyword>
<evidence type="ECO:0000256" key="5">
    <source>
        <dbReference type="ARBA" id="ARBA00022737"/>
    </source>
</evidence>
<feature type="transmembrane region" description="Helical" evidence="9">
    <location>
        <begin position="290"/>
        <end position="309"/>
    </location>
</feature>
<evidence type="ECO:0000256" key="9">
    <source>
        <dbReference type="SAM" id="Phobius"/>
    </source>
</evidence>
<name>A0AAN6GCE6_9BASI</name>
<dbReference type="InterPro" id="IPR050363">
    <property type="entry name" value="MIP/Aquaporin"/>
</dbReference>
<evidence type="ECO:0000256" key="6">
    <source>
        <dbReference type="ARBA" id="ARBA00022989"/>
    </source>
</evidence>
<feature type="transmembrane region" description="Helical" evidence="9">
    <location>
        <begin position="201"/>
        <end position="222"/>
    </location>
</feature>
<dbReference type="SUPFAM" id="SSF81338">
    <property type="entry name" value="Aquaporin-like"/>
    <property type="match status" value="1"/>
</dbReference>
<feature type="compositionally biased region" description="Polar residues" evidence="8">
    <location>
        <begin position="532"/>
        <end position="544"/>
    </location>
</feature>
<protein>
    <recommendedName>
        <fullName evidence="12">Aquaporin</fullName>
    </recommendedName>
</protein>
<feature type="compositionally biased region" description="Polar residues" evidence="8">
    <location>
        <begin position="557"/>
        <end position="566"/>
    </location>
</feature>
<feature type="region of interest" description="Disordered" evidence="8">
    <location>
        <begin position="418"/>
        <end position="503"/>
    </location>
</feature>
<evidence type="ECO:0000256" key="3">
    <source>
        <dbReference type="ARBA" id="ARBA00022448"/>
    </source>
</evidence>
<feature type="region of interest" description="Disordered" evidence="8">
    <location>
        <begin position="519"/>
        <end position="566"/>
    </location>
</feature>
<feature type="transmembrane region" description="Helical" evidence="9">
    <location>
        <begin position="92"/>
        <end position="112"/>
    </location>
</feature>
<dbReference type="AlphaFoldDB" id="A0AAN6GCE6"/>
<evidence type="ECO:0000256" key="2">
    <source>
        <dbReference type="ARBA" id="ARBA00006175"/>
    </source>
</evidence>
<keyword evidence="3" id="KW-0813">Transport</keyword>
<proteinExistence type="inferred from homology"/>
<dbReference type="PANTHER" id="PTHR43829">
    <property type="entry name" value="AQUAPORIN OR AQUAGLYCEROPORIN RELATED"/>
    <property type="match status" value="1"/>
</dbReference>
<feature type="compositionally biased region" description="Low complexity" evidence="8">
    <location>
        <begin position="519"/>
        <end position="531"/>
    </location>
</feature>
<feature type="region of interest" description="Disordered" evidence="8">
    <location>
        <begin position="353"/>
        <end position="394"/>
    </location>
</feature>
<evidence type="ECO:0000256" key="8">
    <source>
        <dbReference type="SAM" id="MobiDB-lite"/>
    </source>
</evidence>
<comment type="caution">
    <text evidence="10">The sequence shown here is derived from an EMBL/GenBank/DDBJ whole genome shotgun (WGS) entry which is preliminary data.</text>
</comment>
<evidence type="ECO:0000313" key="10">
    <source>
        <dbReference type="EMBL" id="KAK0531273.1"/>
    </source>
</evidence>
<evidence type="ECO:0000256" key="1">
    <source>
        <dbReference type="ARBA" id="ARBA00004141"/>
    </source>
</evidence>
<keyword evidence="4 9" id="KW-0812">Transmembrane</keyword>
<feature type="transmembrane region" description="Helical" evidence="9">
    <location>
        <begin position="261"/>
        <end position="278"/>
    </location>
</feature>
<dbReference type="InterPro" id="IPR000425">
    <property type="entry name" value="MIP"/>
</dbReference>
<feature type="transmembrane region" description="Helical" evidence="9">
    <location>
        <begin position="142"/>
        <end position="163"/>
    </location>
</feature>
<dbReference type="Gene3D" id="1.20.1080.10">
    <property type="entry name" value="Glycerol uptake facilitator protein"/>
    <property type="match status" value="1"/>
</dbReference>
<feature type="compositionally biased region" description="Low complexity" evidence="8">
    <location>
        <begin position="380"/>
        <end position="390"/>
    </location>
</feature>
<feature type="region of interest" description="Disordered" evidence="8">
    <location>
        <begin position="1"/>
        <end position="25"/>
    </location>
</feature>
<dbReference type="InterPro" id="IPR023271">
    <property type="entry name" value="Aquaporin-like"/>
</dbReference>
<dbReference type="GO" id="GO:0015254">
    <property type="term" value="F:glycerol channel activity"/>
    <property type="evidence" value="ECO:0007669"/>
    <property type="project" value="TreeGrafter"/>
</dbReference>
<evidence type="ECO:0008006" key="12">
    <source>
        <dbReference type="Google" id="ProtNLM"/>
    </source>
</evidence>
<dbReference type="GO" id="GO:0015250">
    <property type="term" value="F:water channel activity"/>
    <property type="evidence" value="ECO:0007669"/>
    <property type="project" value="TreeGrafter"/>
</dbReference>
<dbReference type="EMBL" id="JAPDMQ010000190">
    <property type="protein sequence ID" value="KAK0531273.1"/>
    <property type="molecule type" value="Genomic_DNA"/>
</dbReference>
<feature type="transmembrane region" description="Helical" evidence="9">
    <location>
        <begin position="175"/>
        <end position="195"/>
    </location>
</feature>
<feature type="compositionally biased region" description="Polar residues" evidence="8">
    <location>
        <begin position="1"/>
        <end position="17"/>
    </location>
</feature>
<dbReference type="PANTHER" id="PTHR43829:SF14">
    <property type="entry name" value="AQUAPORIN 3"/>
    <property type="match status" value="1"/>
</dbReference>
<evidence type="ECO:0000313" key="11">
    <source>
        <dbReference type="Proteomes" id="UP001176521"/>
    </source>
</evidence>
<organism evidence="10 11">
    <name type="scientific">Tilletia horrida</name>
    <dbReference type="NCBI Taxonomy" id="155126"/>
    <lineage>
        <taxon>Eukaryota</taxon>
        <taxon>Fungi</taxon>
        <taxon>Dikarya</taxon>
        <taxon>Basidiomycota</taxon>
        <taxon>Ustilaginomycotina</taxon>
        <taxon>Exobasidiomycetes</taxon>
        <taxon>Tilletiales</taxon>
        <taxon>Tilletiaceae</taxon>
        <taxon>Tilletia</taxon>
    </lineage>
</organism>
<sequence length="566" mass="61063">MPSGFSTDSFEPTTENSGGNGGGRTRLSAHLDPFQLELWRARFDNAKTATPLRRVLLSCVVEVVGIFLYSWFPLCTAYAVSLARPSDVDATMVSLQSGIVCMLAIWLALVVCMPSTRGYFHPCFTVLACLTGLCKWKEAPFYIIAQVFGGFLSTITAVGIYWDSIKPLWEMQKQGLLPPSTIWSGAGVATVIGNFRPDNRWWGLVLTNQFVENFAISLVVSASLDSTNPFSSPTLAPIVIGAVYGIAQLANAPAYLSDNPALWLGGRFACAAVFGHAGRCFPAADSANMILGPFVGYIAGFIFYFLILADTRRPPAQQIVRQAEEESQALAQAAQKVACDAQVLKEESQEFMQLHEDSGRQAMRSRMSQLHNPQAETGLRPGSGRSSSRPTNPDLRQYQSVERAQHYDPEQENAIYAGGSSTSVHLPPSHSAGMLSSSMDHFHHHHQHQQHQQQHHHGMTTAAARTQARSPPPPPLSLSAVQQETMLVSSPARPESSLSASSGRTTYLTQMQGAAAAAAAAPQPGPLTTALQSHGLSYADQRSLNGGGSTAGRTARSHTPLSRLSE</sequence>
<evidence type="ECO:0000256" key="4">
    <source>
        <dbReference type="ARBA" id="ARBA00022692"/>
    </source>
</evidence>
<reference evidence="10" key="1">
    <citation type="journal article" date="2023" name="PhytoFront">
        <title>Draft Genome Resources of Seven Strains of Tilletia horrida, Causal Agent of Kernel Smut of Rice.</title>
        <authorList>
            <person name="Khanal S."/>
            <person name="Antony Babu S."/>
            <person name="Zhou X.G."/>
        </authorList>
    </citation>
    <scope>NUCLEOTIDE SEQUENCE</scope>
    <source>
        <strain evidence="10">TX3</strain>
    </source>
</reference>
<dbReference type="Pfam" id="PF00230">
    <property type="entry name" value="MIP"/>
    <property type="match status" value="1"/>
</dbReference>